<sequence length="453" mass="49411">METVPSALWISVFRLLTLGVLVGIVLGFVFLVVYLVRRFGGLKAMGILSLLIVGSAVLVMVPAVLFYVQLDVPEDVSQTASVVTTSGVRESARRAAAEERAAKTSDLSKTAPTLEVTAMSDALPAAWASVELDAFQANLYPGLFQCAPAIANSIGDQIDEKGWLSDANGDSTDSAIRFRVKTVDRGYFAYLDDSDRDEFLASFTNSLHKRFPGAEVIPVDSEFKVSDVDAESASGGSQSFFITLSADSHSSRPTSWDSNQQEFSGRVTGVLKSDQGTVTSRLDFVDKPWVEHLDQLVSQFPNRRYLVGYSEEFASSEAVARQSAIDNARAQVRVYANNGYAVEIQDRHVIDRFAQKLTRPYGDVWREAVLVDVTSASMQRAAVAKAALGKHAWTFHLGLITTSVLLIILTVVICFAINALTQGYYRNSVWWVASFAGVLVALLGLYLVNTVTF</sequence>
<reference evidence="2 3" key="1">
    <citation type="submission" date="2017-05" db="EMBL/GenBank/DDBJ databases">
        <authorList>
            <person name="Varghese N."/>
            <person name="Submissions S."/>
        </authorList>
    </citation>
    <scope>NUCLEOTIDE SEQUENCE [LARGE SCALE GENOMIC DNA]</scope>
    <source>
        <strain evidence="2 3">DSM 25457</strain>
    </source>
</reference>
<proteinExistence type="predicted"/>
<feature type="transmembrane region" description="Helical" evidence="1">
    <location>
        <begin position="48"/>
        <end position="68"/>
    </location>
</feature>
<feature type="transmembrane region" description="Helical" evidence="1">
    <location>
        <begin position="429"/>
        <end position="448"/>
    </location>
</feature>
<keyword evidence="1" id="KW-0472">Membrane</keyword>
<dbReference type="EMBL" id="FXUG01000015">
    <property type="protein sequence ID" value="SMP72560.1"/>
    <property type="molecule type" value="Genomic_DNA"/>
</dbReference>
<organism evidence="2 3">
    <name type="scientific">Neorhodopirellula lusitana</name>
    <dbReference type="NCBI Taxonomy" id="445327"/>
    <lineage>
        <taxon>Bacteria</taxon>
        <taxon>Pseudomonadati</taxon>
        <taxon>Planctomycetota</taxon>
        <taxon>Planctomycetia</taxon>
        <taxon>Pirellulales</taxon>
        <taxon>Pirellulaceae</taxon>
        <taxon>Neorhodopirellula</taxon>
    </lineage>
</organism>
<feature type="transmembrane region" description="Helical" evidence="1">
    <location>
        <begin position="12"/>
        <end position="36"/>
    </location>
</feature>
<gene>
    <name evidence="2" type="ORF">SAMN06265222_115102</name>
</gene>
<accession>A0ABY1QIW4</accession>
<evidence type="ECO:0000313" key="3">
    <source>
        <dbReference type="Proteomes" id="UP001158067"/>
    </source>
</evidence>
<protein>
    <submittedName>
        <fullName evidence="2">Uncharacterized protein</fullName>
    </submittedName>
</protein>
<feature type="transmembrane region" description="Helical" evidence="1">
    <location>
        <begin position="393"/>
        <end position="417"/>
    </location>
</feature>
<comment type="caution">
    <text evidence="2">The sequence shown here is derived from an EMBL/GenBank/DDBJ whole genome shotgun (WGS) entry which is preliminary data.</text>
</comment>
<keyword evidence="3" id="KW-1185">Reference proteome</keyword>
<dbReference type="Proteomes" id="UP001158067">
    <property type="component" value="Unassembled WGS sequence"/>
</dbReference>
<keyword evidence="1" id="KW-1133">Transmembrane helix</keyword>
<evidence type="ECO:0000256" key="1">
    <source>
        <dbReference type="SAM" id="Phobius"/>
    </source>
</evidence>
<evidence type="ECO:0000313" key="2">
    <source>
        <dbReference type="EMBL" id="SMP72560.1"/>
    </source>
</evidence>
<name>A0ABY1QIW4_9BACT</name>
<keyword evidence="1" id="KW-0812">Transmembrane</keyword>
<dbReference type="RefSeq" id="WP_283434628.1">
    <property type="nucleotide sequence ID" value="NZ_FXUG01000015.1"/>
</dbReference>